<evidence type="ECO:0000313" key="3">
    <source>
        <dbReference type="EMBL" id="KAF1643420.1"/>
    </source>
</evidence>
<dbReference type="GO" id="GO:0005615">
    <property type="term" value="C:extracellular space"/>
    <property type="evidence" value="ECO:0007669"/>
    <property type="project" value="TreeGrafter"/>
</dbReference>
<keyword evidence="4" id="KW-1185">Reference proteome</keyword>
<evidence type="ECO:0000256" key="2">
    <source>
        <dbReference type="SAM" id="SignalP"/>
    </source>
</evidence>
<dbReference type="GO" id="GO:0008203">
    <property type="term" value="P:cholesterol metabolic process"/>
    <property type="evidence" value="ECO:0007669"/>
    <property type="project" value="TreeGrafter"/>
</dbReference>
<reference evidence="3" key="1">
    <citation type="journal article" date="2019" name="Gigascience">
        <title>High-coverage genomes to elucidate the evolution of penguins.</title>
        <authorList>
            <person name="Pan H."/>
            <person name="Cole T.L."/>
            <person name="Bi X."/>
            <person name="Fang M."/>
            <person name="Zhou C."/>
            <person name="Yang Z."/>
            <person name="Ksepka D.T."/>
            <person name="Hart T."/>
            <person name="Bouzat J.L."/>
            <person name="Argilla L.S."/>
            <person name="Bertelsen M.F."/>
            <person name="Boersma P.D."/>
            <person name="Bost C.A."/>
            <person name="Cherel Y."/>
            <person name="Dann P."/>
            <person name="Fiddaman S.R."/>
            <person name="Howard P."/>
            <person name="Labuschagne K."/>
            <person name="Mattern T."/>
            <person name="Miller G."/>
            <person name="Parker P."/>
            <person name="Phillips R.A."/>
            <person name="Quillfeldt P."/>
            <person name="Ryan P.G."/>
            <person name="Taylor H."/>
            <person name="Thompson D.R."/>
            <person name="Young M.J."/>
            <person name="Ellegaard M.R."/>
            <person name="Gilbert M.T.P."/>
            <person name="Sinding M.S."/>
            <person name="Pacheco G."/>
            <person name="Shepherd L.D."/>
            <person name="Tennyson A.J.D."/>
            <person name="Grosser S."/>
            <person name="Kay E."/>
            <person name="Nupen L.J."/>
            <person name="Ellenberg U."/>
            <person name="Houston D.M."/>
            <person name="Reeve A.H."/>
            <person name="Johnson K."/>
            <person name="Masello J.F."/>
            <person name="Stracke T."/>
            <person name="McKinlay B."/>
            <person name="Borboroglu P.G."/>
            <person name="Zhang D.X."/>
            <person name="Zhang G."/>
        </authorList>
    </citation>
    <scope>NUCLEOTIDE SEQUENCE</scope>
    <source>
        <strain evidence="3">RH 110-1</strain>
    </source>
</reference>
<dbReference type="EMBL" id="VULL01002464">
    <property type="protein sequence ID" value="KAF1643420.1"/>
    <property type="molecule type" value="Genomic_DNA"/>
</dbReference>
<dbReference type="InterPro" id="IPR026114">
    <property type="entry name" value="APOF"/>
</dbReference>
<feature type="non-terminal residue" evidence="3">
    <location>
        <position position="1"/>
    </location>
</feature>
<dbReference type="PANTHER" id="PTHR15011:SF3">
    <property type="entry name" value="APOLIPOPROTEIN F"/>
    <property type="match status" value="1"/>
</dbReference>
<protein>
    <submittedName>
        <fullName evidence="3">Apolipoprotein F</fullName>
    </submittedName>
</protein>
<name>A0A8J4KIX0_EUDCH</name>
<dbReference type="PANTHER" id="PTHR15011">
    <property type="entry name" value="APOLIPOPROTEIN F"/>
    <property type="match status" value="1"/>
</dbReference>
<feature type="non-terminal residue" evidence="3">
    <location>
        <position position="322"/>
    </location>
</feature>
<dbReference type="AlphaFoldDB" id="A0A8J4KIX0"/>
<evidence type="ECO:0000313" key="4">
    <source>
        <dbReference type="Proteomes" id="UP000716595"/>
    </source>
</evidence>
<proteinExistence type="predicted"/>
<feature type="region of interest" description="Disordered" evidence="1">
    <location>
        <begin position="153"/>
        <end position="175"/>
    </location>
</feature>
<feature type="signal peptide" evidence="2">
    <location>
        <begin position="1"/>
        <end position="21"/>
    </location>
</feature>
<comment type="caution">
    <text evidence="3">The sequence shown here is derived from an EMBL/GenBank/DDBJ whole genome shotgun (WGS) entry which is preliminary data.</text>
</comment>
<sequence length="322" mass="33051">MPRALLFFLLLLLGLRGSALSAIPPGPGADDRAAAQALLAELAEHIPPRALPGHRVSCQDLRPETLPGFDQLPPPPRALARAAMALALSGAACGPQAEAEVLGLSRELGPPTAAALLRGLAQLRGAPASKVLPLLLSLLQPGGSALARPCPAPTRLQGTAAGTHPTLRRAPVTGPLAEGVPVLPGGRAPAWLPACRRATRHQSRRRREDEDACNPPGEREAHGVLEWVPGVSTFYNLGTSLYYAFQGCEALASTRALEVAEDLGYASLAALTAGAGGPVALGLQLGLQPGLKAGVRALISYFTSDGDPSPAPTAHSGPVLIV</sequence>
<feature type="chain" id="PRO_5035211932" evidence="2">
    <location>
        <begin position="22"/>
        <end position="322"/>
    </location>
</feature>
<accession>A0A8J4KIX0</accession>
<dbReference type="Proteomes" id="UP000716595">
    <property type="component" value="Unassembled WGS sequence"/>
</dbReference>
<dbReference type="Pfam" id="PF15148">
    <property type="entry name" value="Apolipo_F"/>
    <property type="match status" value="1"/>
</dbReference>
<organism evidence="3 4">
    <name type="scientific">Eudyptes chrysocome</name>
    <name type="common">Western rockhopper penguin</name>
    <name type="synonym">Aptenodytes chrysocome</name>
    <dbReference type="NCBI Taxonomy" id="79626"/>
    <lineage>
        <taxon>Eukaryota</taxon>
        <taxon>Metazoa</taxon>
        <taxon>Chordata</taxon>
        <taxon>Craniata</taxon>
        <taxon>Vertebrata</taxon>
        <taxon>Euteleostomi</taxon>
        <taxon>Archelosauria</taxon>
        <taxon>Archosauria</taxon>
        <taxon>Dinosauria</taxon>
        <taxon>Saurischia</taxon>
        <taxon>Theropoda</taxon>
        <taxon>Coelurosauria</taxon>
        <taxon>Aves</taxon>
        <taxon>Neognathae</taxon>
        <taxon>Neoaves</taxon>
        <taxon>Aequornithes</taxon>
        <taxon>Sphenisciformes</taxon>
        <taxon>Spheniscidae</taxon>
        <taxon>Eudyptes</taxon>
    </lineage>
</organism>
<keyword evidence="2" id="KW-0732">Signal</keyword>
<gene>
    <name evidence="3" type="primary">Apof</name>
    <name evidence="3" type="ORF">FQV12_0001285</name>
</gene>
<evidence type="ECO:0000256" key="1">
    <source>
        <dbReference type="SAM" id="MobiDB-lite"/>
    </source>
</evidence>